<evidence type="ECO:0000313" key="1">
    <source>
        <dbReference type="EMBL" id="EDR04442.1"/>
    </source>
</evidence>
<dbReference type="RefSeq" id="XP_001884961.1">
    <property type="nucleotide sequence ID" value="XM_001884926.1"/>
</dbReference>
<name>B0DLS1_LACBS</name>
<keyword evidence="2" id="KW-1185">Reference proteome</keyword>
<gene>
    <name evidence="1" type="ORF">LACBIDRAFT_304505</name>
</gene>
<accession>B0DLS1</accession>
<protein>
    <submittedName>
        <fullName evidence="1">Predicted protein</fullName>
    </submittedName>
</protein>
<dbReference type="AlphaFoldDB" id="B0DLS1"/>
<evidence type="ECO:0000313" key="2">
    <source>
        <dbReference type="Proteomes" id="UP000001194"/>
    </source>
</evidence>
<proteinExistence type="predicted"/>
<dbReference type="KEGG" id="lbc:LACBIDRAFT_304505"/>
<dbReference type="EMBL" id="DS547118">
    <property type="protein sequence ID" value="EDR04442.1"/>
    <property type="molecule type" value="Genomic_DNA"/>
</dbReference>
<sequence length="77" mass="9239">MTLYFSFKRHFHLAAVESPTEESTIINTLRTHLAKDWLLKETPRDLSCFRVRFICSFSISRLFSITHIYLRCHHIRV</sequence>
<organism evidence="2">
    <name type="scientific">Laccaria bicolor (strain S238N-H82 / ATCC MYA-4686)</name>
    <name type="common">Bicoloured deceiver</name>
    <name type="synonym">Laccaria laccata var. bicolor</name>
    <dbReference type="NCBI Taxonomy" id="486041"/>
    <lineage>
        <taxon>Eukaryota</taxon>
        <taxon>Fungi</taxon>
        <taxon>Dikarya</taxon>
        <taxon>Basidiomycota</taxon>
        <taxon>Agaricomycotina</taxon>
        <taxon>Agaricomycetes</taxon>
        <taxon>Agaricomycetidae</taxon>
        <taxon>Agaricales</taxon>
        <taxon>Agaricineae</taxon>
        <taxon>Hydnangiaceae</taxon>
        <taxon>Laccaria</taxon>
    </lineage>
</organism>
<dbReference type="InParanoid" id="B0DLS1"/>
<reference evidence="1 2" key="1">
    <citation type="journal article" date="2008" name="Nature">
        <title>The genome of Laccaria bicolor provides insights into mycorrhizal symbiosis.</title>
        <authorList>
            <person name="Martin F."/>
            <person name="Aerts A."/>
            <person name="Ahren D."/>
            <person name="Brun A."/>
            <person name="Danchin E.G.J."/>
            <person name="Duchaussoy F."/>
            <person name="Gibon J."/>
            <person name="Kohler A."/>
            <person name="Lindquist E."/>
            <person name="Pereda V."/>
            <person name="Salamov A."/>
            <person name="Shapiro H.J."/>
            <person name="Wuyts J."/>
            <person name="Blaudez D."/>
            <person name="Buee M."/>
            <person name="Brokstein P."/>
            <person name="Canbaeck B."/>
            <person name="Cohen D."/>
            <person name="Courty P.E."/>
            <person name="Coutinho P.M."/>
            <person name="Delaruelle C."/>
            <person name="Detter J.C."/>
            <person name="Deveau A."/>
            <person name="DiFazio S."/>
            <person name="Duplessis S."/>
            <person name="Fraissinet-Tachet L."/>
            <person name="Lucic E."/>
            <person name="Frey-Klett P."/>
            <person name="Fourrey C."/>
            <person name="Feussner I."/>
            <person name="Gay G."/>
            <person name="Grimwood J."/>
            <person name="Hoegger P.J."/>
            <person name="Jain P."/>
            <person name="Kilaru S."/>
            <person name="Labbe J."/>
            <person name="Lin Y.C."/>
            <person name="Legue V."/>
            <person name="Le Tacon F."/>
            <person name="Marmeisse R."/>
            <person name="Melayah D."/>
            <person name="Montanini B."/>
            <person name="Muratet M."/>
            <person name="Nehls U."/>
            <person name="Niculita-Hirzel H."/>
            <person name="Oudot-Le Secq M.P."/>
            <person name="Peter M."/>
            <person name="Quesneville H."/>
            <person name="Rajashekar B."/>
            <person name="Reich M."/>
            <person name="Rouhier N."/>
            <person name="Schmutz J."/>
            <person name="Yin T."/>
            <person name="Chalot M."/>
            <person name="Henrissat B."/>
            <person name="Kuees U."/>
            <person name="Lucas S."/>
            <person name="Van de Peer Y."/>
            <person name="Podila G.K."/>
            <person name="Polle A."/>
            <person name="Pukkila P.J."/>
            <person name="Richardson P.M."/>
            <person name="Rouze P."/>
            <person name="Sanders I.R."/>
            <person name="Stajich J.E."/>
            <person name="Tunlid A."/>
            <person name="Tuskan G."/>
            <person name="Grigoriev I.V."/>
        </authorList>
    </citation>
    <scope>NUCLEOTIDE SEQUENCE [LARGE SCALE GENOMIC DNA]</scope>
    <source>
        <strain evidence="2">S238N-H82 / ATCC MYA-4686</strain>
    </source>
</reference>
<dbReference type="Proteomes" id="UP000001194">
    <property type="component" value="Unassembled WGS sequence"/>
</dbReference>
<dbReference type="HOGENOM" id="CLU_2638489_0_0_1"/>
<dbReference type="GeneID" id="6080520"/>